<dbReference type="EMBL" id="JAUEPU010000248">
    <property type="protein sequence ID" value="KAK0472820.1"/>
    <property type="molecule type" value="Genomic_DNA"/>
</dbReference>
<dbReference type="GO" id="GO:0005524">
    <property type="term" value="F:ATP binding"/>
    <property type="evidence" value="ECO:0007669"/>
    <property type="project" value="InterPro"/>
</dbReference>
<comment type="caution">
    <text evidence="2">The sequence shown here is derived from an EMBL/GenBank/DDBJ whole genome shotgun (WGS) entry which is preliminary data.</text>
</comment>
<keyword evidence="3" id="KW-1185">Reference proteome</keyword>
<accession>A0AA39NW79</accession>
<dbReference type="AlphaFoldDB" id="A0AA39NW79"/>
<dbReference type="Pfam" id="PF06068">
    <property type="entry name" value="TIP49"/>
    <property type="match status" value="1"/>
</dbReference>
<dbReference type="Proteomes" id="UP001175228">
    <property type="component" value="Unassembled WGS sequence"/>
</dbReference>
<sequence>MVLKMARGGCLAGRGTLLAGSWTGKTAIIALGMGQTLSLDVSPTVIAASASDVFSAGVKDGAFLMEHRYTQQEPLLAEGKVSEI</sequence>
<organism evidence="2 3">
    <name type="scientific">Armillaria luteobubalina</name>
    <dbReference type="NCBI Taxonomy" id="153913"/>
    <lineage>
        <taxon>Eukaryota</taxon>
        <taxon>Fungi</taxon>
        <taxon>Dikarya</taxon>
        <taxon>Basidiomycota</taxon>
        <taxon>Agaricomycotina</taxon>
        <taxon>Agaricomycetes</taxon>
        <taxon>Agaricomycetidae</taxon>
        <taxon>Agaricales</taxon>
        <taxon>Marasmiineae</taxon>
        <taxon>Physalacriaceae</taxon>
        <taxon>Armillaria</taxon>
    </lineage>
</organism>
<evidence type="ECO:0000259" key="1">
    <source>
        <dbReference type="Pfam" id="PF06068"/>
    </source>
</evidence>
<gene>
    <name evidence="2" type="ORF">EDD18DRAFT_414182</name>
</gene>
<dbReference type="InterPro" id="IPR010339">
    <property type="entry name" value="TIP49_P-loop"/>
</dbReference>
<reference evidence="2" key="1">
    <citation type="submission" date="2023-06" db="EMBL/GenBank/DDBJ databases">
        <authorList>
            <consortium name="Lawrence Berkeley National Laboratory"/>
            <person name="Ahrendt S."/>
            <person name="Sahu N."/>
            <person name="Indic B."/>
            <person name="Wong-Bajracharya J."/>
            <person name="Merenyi Z."/>
            <person name="Ke H.-M."/>
            <person name="Monk M."/>
            <person name="Kocsube S."/>
            <person name="Drula E."/>
            <person name="Lipzen A."/>
            <person name="Balint B."/>
            <person name="Henrissat B."/>
            <person name="Andreopoulos B."/>
            <person name="Martin F.M."/>
            <person name="Harder C.B."/>
            <person name="Rigling D."/>
            <person name="Ford K.L."/>
            <person name="Foster G.D."/>
            <person name="Pangilinan J."/>
            <person name="Papanicolaou A."/>
            <person name="Barry K."/>
            <person name="LaButti K."/>
            <person name="Viragh M."/>
            <person name="Koriabine M."/>
            <person name="Yan M."/>
            <person name="Riley R."/>
            <person name="Champramary S."/>
            <person name="Plett K.L."/>
            <person name="Tsai I.J."/>
            <person name="Slot J."/>
            <person name="Sipos G."/>
            <person name="Plett J."/>
            <person name="Nagy L.G."/>
            <person name="Grigoriev I.V."/>
        </authorList>
    </citation>
    <scope>NUCLEOTIDE SEQUENCE</scope>
    <source>
        <strain evidence="2">HWK02</strain>
    </source>
</reference>
<name>A0AA39NW79_9AGAR</name>
<protein>
    <recommendedName>
        <fullName evidence="1">TIP49 P-loop domain-containing protein</fullName>
    </recommendedName>
</protein>
<feature type="domain" description="TIP49 P-loop" evidence="1">
    <location>
        <begin position="2"/>
        <end position="66"/>
    </location>
</feature>
<proteinExistence type="predicted"/>
<evidence type="ECO:0000313" key="3">
    <source>
        <dbReference type="Proteomes" id="UP001175228"/>
    </source>
</evidence>
<evidence type="ECO:0000313" key="2">
    <source>
        <dbReference type="EMBL" id="KAK0472820.1"/>
    </source>
</evidence>